<protein>
    <recommendedName>
        <fullName evidence="2">TonB-dependent receptor</fullName>
    </recommendedName>
</protein>
<feature type="non-terminal residue" evidence="1">
    <location>
        <position position="181"/>
    </location>
</feature>
<name>K1TJ28_9ZZZZ</name>
<sequence>MTKGLKLHVLASFKNWSRTETIRKAGYNQFEIDQYNEDTGEYTLSRVGNEQKTALSTEGTATGDRRIFIQTYLDYKRKFGVHDVNAMFLYNQDQLDNNKPDNLLSSLPRRKQGIAARLSYAYDDRYLAEVNFGYNGSENFAKNNRFGFFPSIALGYNISQEKFWKPISNVISHFKLRGSYG</sequence>
<proteinExistence type="predicted"/>
<accession>K1TJ28</accession>
<gene>
    <name evidence="1" type="ORF">OBE_05390</name>
</gene>
<organism evidence="1">
    <name type="scientific">human gut metagenome</name>
    <dbReference type="NCBI Taxonomy" id="408170"/>
    <lineage>
        <taxon>unclassified sequences</taxon>
        <taxon>metagenomes</taxon>
        <taxon>organismal metagenomes</taxon>
    </lineage>
</organism>
<evidence type="ECO:0008006" key="2">
    <source>
        <dbReference type="Google" id="ProtNLM"/>
    </source>
</evidence>
<dbReference type="SUPFAM" id="SSF56935">
    <property type="entry name" value="Porins"/>
    <property type="match status" value="1"/>
</dbReference>
<evidence type="ECO:0000313" key="1">
    <source>
        <dbReference type="EMBL" id="EKC67549.1"/>
    </source>
</evidence>
<comment type="caution">
    <text evidence="1">The sequence shown here is derived from an EMBL/GenBank/DDBJ whole genome shotgun (WGS) entry which is preliminary data.</text>
</comment>
<dbReference type="AlphaFoldDB" id="K1TJ28"/>
<reference evidence="1" key="1">
    <citation type="journal article" date="2013" name="Environ. Microbiol.">
        <title>Microbiota from the distal guts of lean and obese adolescents exhibit partial functional redundancy besides clear differences in community structure.</title>
        <authorList>
            <person name="Ferrer M."/>
            <person name="Ruiz A."/>
            <person name="Lanza F."/>
            <person name="Haange S.B."/>
            <person name="Oberbach A."/>
            <person name="Till H."/>
            <person name="Bargiela R."/>
            <person name="Campoy C."/>
            <person name="Segura M.T."/>
            <person name="Richter M."/>
            <person name="von Bergen M."/>
            <person name="Seifert J."/>
            <person name="Suarez A."/>
        </authorList>
    </citation>
    <scope>NUCLEOTIDE SEQUENCE</scope>
</reference>
<dbReference type="EMBL" id="AJWZ01003681">
    <property type="protein sequence ID" value="EKC67549.1"/>
    <property type="molecule type" value="Genomic_DNA"/>
</dbReference>